<organism evidence="2 3">
    <name type="scientific">Candidatus Fimenecus excrementigallinarum</name>
    <dbReference type="NCBI Taxonomy" id="2840816"/>
    <lineage>
        <taxon>Bacteria</taxon>
        <taxon>Bacillati</taxon>
        <taxon>Bacillota</taxon>
        <taxon>Clostridia</taxon>
        <taxon>Candidatus Fimenecus</taxon>
    </lineage>
</organism>
<dbReference type="EMBL" id="DVMW01000036">
    <property type="protein sequence ID" value="HIU36119.1"/>
    <property type="molecule type" value="Genomic_DNA"/>
</dbReference>
<keyword evidence="1" id="KW-0812">Transmembrane</keyword>
<name>A0A9D1IHX8_9FIRM</name>
<accession>A0A9D1IHX8</accession>
<reference evidence="2" key="2">
    <citation type="journal article" date="2021" name="PeerJ">
        <title>Extensive microbial diversity within the chicken gut microbiome revealed by metagenomics and culture.</title>
        <authorList>
            <person name="Gilroy R."/>
            <person name="Ravi A."/>
            <person name="Getino M."/>
            <person name="Pursley I."/>
            <person name="Horton D.L."/>
            <person name="Alikhan N.F."/>
            <person name="Baker D."/>
            <person name="Gharbi K."/>
            <person name="Hall N."/>
            <person name="Watson M."/>
            <person name="Adriaenssens E.M."/>
            <person name="Foster-Nyarko E."/>
            <person name="Jarju S."/>
            <person name="Secka A."/>
            <person name="Antonio M."/>
            <person name="Oren A."/>
            <person name="Chaudhuri R.R."/>
            <person name="La Ragione R."/>
            <person name="Hildebrand F."/>
            <person name="Pallen M.J."/>
        </authorList>
    </citation>
    <scope>NUCLEOTIDE SEQUENCE</scope>
    <source>
        <strain evidence="2">ChiGjej1B1-19959</strain>
    </source>
</reference>
<keyword evidence="1" id="KW-1133">Transmembrane helix</keyword>
<evidence type="ECO:0000256" key="1">
    <source>
        <dbReference type="SAM" id="Phobius"/>
    </source>
</evidence>
<comment type="caution">
    <text evidence="2">The sequence shown here is derived from an EMBL/GenBank/DDBJ whole genome shotgun (WGS) entry which is preliminary data.</text>
</comment>
<keyword evidence="1" id="KW-0472">Membrane</keyword>
<protein>
    <submittedName>
        <fullName evidence="2">Uncharacterized protein</fullName>
    </submittedName>
</protein>
<sequence length="311" mass="32249">MSSKKTPSTPEARAEKLANKQMLRKAFTSTFFKALAVCLSALLVCSIVYIAFINPSQLELQVGESTGGNNAVSVGNQVAGGDASSDGAASQLPTVTELTASSSQEEILSYFNDAINKVKAGNCTVTLTKETNSEAGGISGNLPSFLTGLADTLIANNMGDKDVSAIAPASTADAKNALFPVENESWSSKLTAADISGATVAVADGIYTITINVLEDEPSEDTAHGVGHMGKAFSVVMPSIVTENAKGAESFISDVKTGHKDGKIVVTVDAATGNVLTANYHFVWTLSLTAASIVEVSIPFGLDKEFSIAWN</sequence>
<evidence type="ECO:0000313" key="3">
    <source>
        <dbReference type="Proteomes" id="UP000824071"/>
    </source>
</evidence>
<evidence type="ECO:0000313" key="2">
    <source>
        <dbReference type="EMBL" id="HIU36119.1"/>
    </source>
</evidence>
<proteinExistence type="predicted"/>
<reference evidence="2" key="1">
    <citation type="submission" date="2020-10" db="EMBL/GenBank/DDBJ databases">
        <authorList>
            <person name="Gilroy R."/>
        </authorList>
    </citation>
    <scope>NUCLEOTIDE SEQUENCE</scope>
    <source>
        <strain evidence="2">ChiGjej1B1-19959</strain>
    </source>
</reference>
<gene>
    <name evidence="2" type="ORF">IAC53_05910</name>
</gene>
<dbReference type="Proteomes" id="UP000824071">
    <property type="component" value="Unassembled WGS sequence"/>
</dbReference>
<feature type="transmembrane region" description="Helical" evidence="1">
    <location>
        <begin position="30"/>
        <end position="52"/>
    </location>
</feature>
<dbReference type="AlphaFoldDB" id="A0A9D1IHX8"/>